<feature type="domain" description="Inosine monophosphate cyclohydrolase-like" evidence="1">
    <location>
        <begin position="18"/>
        <end position="215"/>
    </location>
</feature>
<dbReference type="SUPFAM" id="SSF75569">
    <property type="entry name" value="Archaeal IMP cyclohydrolase PurO"/>
    <property type="match status" value="1"/>
</dbReference>
<dbReference type="GO" id="GO:0006188">
    <property type="term" value="P:IMP biosynthetic process"/>
    <property type="evidence" value="ECO:0007669"/>
    <property type="project" value="InterPro"/>
</dbReference>
<dbReference type="InterPro" id="IPR036795">
    <property type="entry name" value="IMP_cyclohydrolase-like_sf"/>
</dbReference>
<proteinExistence type="predicted"/>
<keyword evidence="3" id="KW-1185">Reference proteome</keyword>
<dbReference type="EMBL" id="LT629772">
    <property type="protein sequence ID" value="SDT35207.1"/>
    <property type="molecule type" value="Genomic_DNA"/>
</dbReference>
<reference evidence="2 3" key="1">
    <citation type="submission" date="2016-10" db="EMBL/GenBank/DDBJ databases">
        <authorList>
            <person name="de Groot N.N."/>
        </authorList>
    </citation>
    <scope>NUCLEOTIDE SEQUENCE [LARGE SCALE GENOMIC DNA]</scope>
    <source>
        <strain evidence="2 3">DSM 21800</strain>
    </source>
</reference>
<protein>
    <submittedName>
        <fullName evidence="2">IMP cyclohydrolase</fullName>
    </submittedName>
</protein>
<dbReference type="Gene3D" id="3.60.20.20">
    <property type="entry name" value="Inosine monophosphate cyclohydrolase-like"/>
    <property type="match status" value="1"/>
</dbReference>
<keyword evidence="2" id="KW-0378">Hydrolase</keyword>
<evidence type="ECO:0000259" key="1">
    <source>
        <dbReference type="Pfam" id="PF07826"/>
    </source>
</evidence>
<dbReference type="AlphaFoldDB" id="A0A1H1ZNQ6"/>
<dbReference type="InterPro" id="IPR020600">
    <property type="entry name" value="IMP_cyclohydrolase-like"/>
</dbReference>
<accession>A0A1H1ZNQ6</accession>
<gene>
    <name evidence="2" type="ORF">SAMN04489812_5339</name>
</gene>
<sequence length="233" mass="24922">MGAVTDVDLATVLAERPYPGRVLVVARTAAGLACSYAATGRSEASRQRRIRLTDDGDLFVEPTVGDAHDPLRHYRAVRGGDRHFVLSNGTQTDPVADRLAEGAPPAVALEDLEYEGDPPIYTPRITTVIDRQDQVWLAAAHRGSAERASSDTIVTRIGALEVGQGALLSTYSGPVAEPVTNRVPVSITVAAASHVDLADQLWDGLDAERRVLVAGFQPHDHLADPHLRNAADQ</sequence>
<dbReference type="GO" id="GO:0003937">
    <property type="term" value="F:IMP cyclohydrolase activity"/>
    <property type="evidence" value="ECO:0007669"/>
    <property type="project" value="InterPro"/>
</dbReference>
<organism evidence="2 3">
    <name type="scientific">Microlunatus soli</name>
    <dbReference type="NCBI Taxonomy" id="630515"/>
    <lineage>
        <taxon>Bacteria</taxon>
        <taxon>Bacillati</taxon>
        <taxon>Actinomycetota</taxon>
        <taxon>Actinomycetes</taxon>
        <taxon>Propionibacteriales</taxon>
        <taxon>Propionibacteriaceae</taxon>
        <taxon>Microlunatus</taxon>
    </lineage>
</organism>
<evidence type="ECO:0000313" key="3">
    <source>
        <dbReference type="Proteomes" id="UP000199103"/>
    </source>
</evidence>
<dbReference type="Pfam" id="PF07826">
    <property type="entry name" value="IMP_cyclohyd"/>
    <property type="match status" value="1"/>
</dbReference>
<name>A0A1H1ZNQ6_9ACTN</name>
<evidence type="ECO:0000313" key="2">
    <source>
        <dbReference type="EMBL" id="SDT35207.1"/>
    </source>
</evidence>
<dbReference type="Proteomes" id="UP000199103">
    <property type="component" value="Chromosome I"/>
</dbReference>
<dbReference type="STRING" id="630515.SAMN04489812_5339"/>